<evidence type="ECO:0000256" key="1">
    <source>
        <dbReference type="ARBA" id="ARBA00004496"/>
    </source>
</evidence>
<comment type="subcellular location">
    <subcellularLocation>
        <location evidence="1">Cytoplasm</location>
    </subcellularLocation>
</comment>
<dbReference type="EMBL" id="JAGKHQ010000018">
    <property type="protein sequence ID" value="KAG7485514.1"/>
    <property type="molecule type" value="Genomic_DNA"/>
</dbReference>
<name>A0AAV6Q7P9_SOLSE</name>
<protein>
    <submittedName>
        <fullName evidence="5">Uncharacterized protein</fullName>
    </submittedName>
</protein>
<dbReference type="GO" id="GO:0003779">
    <property type="term" value="F:actin binding"/>
    <property type="evidence" value="ECO:0007669"/>
    <property type="project" value="TreeGrafter"/>
</dbReference>
<evidence type="ECO:0000313" key="5">
    <source>
        <dbReference type="EMBL" id="KAG7485514.1"/>
    </source>
</evidence>
<evidence type="ECO:0000256" key="4">
    <source>
        <dbReference type="ARBA" id="ARBA00038161"/>
    </source>
</evidence>
<sequence>MKRMTSSPLQSRHTVKPHQYLCPHTNNVLTQGLMLCTCQECNSHRLPPLLADMTLALTLTTVEPLGANEGAEQAENLESDTDLCRPDRLKPRYTWLSHRERQSERLTKETKSKCKQIAQCLSHAPGPQNKGALLCRKHRQRVKKYTLVSYGTGDELDSEDQVEEETEEVRSAGYNFVASSHSELEEKYSLHHQQQHLHLNWGRI</sequence>
<dbReference type="GO" id="GO:0015629">
    <property type="term" value="C:actin cytoskeleton"/>
    <property type="evidence" value="ECO:0007669"/>
    <property type="project" value="TreeGrafter"/>
</dbReference>
<keyword evidence="3" id="KW-0597">Phosphoprotein</keyword>
<evidence type="ECO:0000313" key="6">
    <source>
        <dbReference type="Proteomes" id="UP000693946"/>
    </source>
</evidence>
<dbReference type="GO" id="GO:0032233">
    <property type="term" value="P:positive regulation of actin filament bundle assembly"/>
    <property type="evidence" value="ECO:0007669"/>
    <property type="project" value="TreeGrafter"/>
</dbReference>
<proteinExistence type="inferred from homology"/>
<dbReference type="Proteomes" id="UP000693946">
    <property type="component" value="Linkage Group LG6"/>
</dbReference>
<keyword evidence="6" id="KW-1185">Reference proteome</keyword>
<evidence type="ECO:0000256" key="3">
    <source>
        <dbReference type="ARBA" id="ARBA00022553"/>
    </source>
</evidence>
<dbReference type="GO" id="GO:0030018">
    <property type="term" value="C:Z disc"/>
    <property type="evidence" value="ECO:0007669"/>
    <property type="project" value="TreeGrafter"/>
</dbReference>
<organism evidence="5 6">
    <name type="scientific">Solea senegalensis</name>
    <name type="common">Senegalese sole</name>
    <dbReference type="NCBI Taxonomy" id="28829"/>
    <lineage>
        <taxon>Eukaryota</taxon>
        <taxon>Metazoa</taxon>
        <taxon>Chordata</taxon>
        <taxon>Craniata</taxon>
        <taxon>Vertebrata</taxon>
        <taxon>Euteleostomi</taxon>
        <taxon>Actinopterygii</taxon>
        <taxon>Neopterygii</taxon>
        <taxon>Teleostei</taxon>
        <taxon>Neoteleostei</taxon>
        <taxon>Acanthomorphata</taxon>
        <taxon>Carangaria</taxon>
        <taxon>Pleuronectiformes</taxon>
        <taxon>Pleuronectoidei</taxon>
        <taxon>Soleidae</taxon>
        <taxon>Solea</taxon>
    </lineage>
</organism>
<dbReference type="GO" id="GO:0005634">
    <property type="term" value="C:nucleus"/>
    <property type="evidence" value="ECO:0007669"/>
    <property type="project" value="TreeGrafter"/>
</dbReference>
<accession>A0AAV6Q7P9</accession>
<dbReference type="PANTHER" id="PTHR24217:SF9">
    <property type="entry name" value="SYNAPTOPODIN-2"/>
    <property type="match status" value="1"/>
</dbReference>
<dbReference type="PANTHER" id="PTHR24217">
    <property type="entry name" value="PUTATIVE-RELATED"/>
    <property type="match status" value="1"/>
</dbReference>
<dbReference type="InterPro" id="IPR051976">
    <property type="entry name" value="Synaptopodin_domain"/>
</dbReference>
<keyword evidence="2" id="KW-0963">Cytoplasm</keyword>
<reference evidence="5 6" key="1">
    <citation type="journal article" date="2021" name="Sci. Rep.">
        <title>Chromosome anchoring in Senegalese sole (Solea senegalensis) reveals sex-associated markers and genome rearrangements in flatfish.</title>
        <authorList>
            <person name="Guerrero-Cozar I."/>
            <person name="Gomez-Garrido J."/>
            <person name="Berbel C."/>
            <person name="Martinez-Blanch J.F."/>
            <person name="Alioto T."/>
            <person name="Claros M.G."/>
            <person name="Gagnaire P.A."/>
            <person name="Manchado M."/>
        </authorList>
    </citation>
    <scope>NUCLEOTIDE SEQUENCE [LARGE SCALE GENOMIC DNA]</scope>
    <source>
        <strain evidence="5">Sse05_10M</strain>
    </source>
</reference>
<dbReference type="AlphaFoldDB" id="A0AAV6Q7P9"/>
<comment type="caution">
    <text evidence="5">The sequence shown here is derived from an EMBL/GenBank/DDBJ whole genome shotgun (WGS) entry which is preliminary data.</text>
</comment>
<evidence type="ECO:0000256" key="2">
    <source>
        <dbReference type="ARBA" id="ARBA00022490"/>
    </source>
</evidence>
<gene>
    <name evidence="5" type="ORF">JOB18_011781</name>
</gene>
<comment type="similarity">
    <text evidence="4">Belongs to the synaptopodin family.</text>
</comment>